<sequence>MGSVSAPAPLTPAVFAILLSLAEGDKHGYAIMKEARTPQGGGVAMGPGTLYGTLDRLIRDGLVEESGLSDDERRRYYRLKAQGRTALAAELARLDAAVASARSQGLLPHRSRS</sequence>
<evidence type="ECO:0000313" key="2">
    <source>
        <dbReference type="EMBL" id="UWZ87007.1"/>
    </source>
</evidence>
<dbReference type="InterPro" id="IPR036388">
    <property type="entry name" value="WH-like_DNA-bd_sf"/>
</dbReference>
<evidence type="ECO:0000313" key="3">
    <source>
        <dbReference type="Proteomes" id="UP001059380"/>
    </source>
</evidence>
<feature type="domain" description="Transcription regulator PadR N-terminal" evidence="1">
    <location>
        <begin position="17"/>
        <end position="88"/>
    </location>
</feature>
<dbReference type="KEGG" id="orp:MOP44_12015"/>
<dbReference type="SUPFAM" id="SSF46785">
    <property type="entry name" value="Winged helix' DNA-binding domain"/>
    <property type="match status" value="1"/>
</dbReference>
<accession>A0A9J7BWA5</accession>
<dbReference type="Pfam" id="PF03551">
    <property type="entry name" value="PadR"/>
    <property type="match status" value="1"/>
</dbReference>
<proteinExistence type="predicted"/>
<dbReference type="Gene3D" id="1.10.10.10">
    <property type="entry name" value="Winged helix-like DNA-binding domain superfamily/Winged helix DNA-binding domain"/>
    <property type="match status" value="1"/>
</dbReference>
<dbReference type="Proteomes" id="UP001059380">
    <property type="component" value="Chromosome"/>
</dbReference>
<dbReference type="EMBL" id="CP093313">
    <property type="protein sequence ID" value="UWZ87007.1"/>
    <property type="molecule type" value="Genomic_DNA"/>
</dbReference>
<dbReference type="InterPro" id="IPR036390">
    <property type="entry name" value="WH_DNA-bd_sf"/>
</dbReference>
<organism evidence="2 3">
    <name type="scientific">Occallatibacter riparius</name>
    <dbReference type="NCBI Taxonomy" id="1002689"/>
    <lineage>
        <taxon>Bacteria</taxon>
        <taxon>Pseudomonadati</taxon>
        <taxon>Acidobacteriota</taxon>
        <taxon>Terriglobia</taxon>
        <taxon>Terriglobales</taxon>
        <taxon>Acidobacteriaceae</taxon>
        <taxon>Occallatibacter</taxon>
    </lineage>
</organism>
<dbReference type="InterPro" id="IPR005149">
    <property type="entry name" value="Tscrpt_reg_PadR_N"/>
</dbReference>
<dbReference type="PANTHER" id="PTHR33169:SF13">
    <property type="entry name" value="PADR-FAMILY TRANSCRIPTIONAL REGULATOR"/>
    <property type="match status" value="1"/>
</dbReference>
<dbReference type="InterPro" id="IPR052509">
    <property type="entry name" value="Metal_resp_DNA-bind_regulator"/>
</dbReference>
<reference evidence="2" key="1">
    <citation type="submission" date="2021-04" db="EMBL/GenBank/DDBJ databases">
        <title>Phylogenetic analysis of Acidobacteriaceae.</title>
        <authorList>
            <person name="Qiu L."/>
            <person name="Zhang Q."/>
        </authorList>
    </citation>
    <scope>NUCLEOTIDE SEQUENCE</scope>
    <source>
        <strain evidence="2">DSM 25168</strain>
    </source>
</reference>
<dbReference type="PANTHER" id="PTHR33169">
    <property type="entry name" value="PADR-FAMILY TRANSCRIPTIONAL REGULATOR"/>
    <property type="match status" value="1"/>
</dbReference>
<dbReference type="RefSeq" id="WP_260796640.1">
    <property type="nucleotide sequence ID" value="NZ_CP093313.1"/>
</dbReference>
<name>A0A9J7BWA5_9BACT</name>
<keyword evidence="3" id="KW-1185">Reference proteome</keyword>
<dbReference type="AlphaFoldDB" id="A0A9J7BWA5"/>
<protein>
    <submittedName>
        <fullName evidence="2">PadR family transcriptional regulator</fullName>
    </submittedName>
</protein>
<evidence type="ECO:0000259" key="1">
    <source>
        <dbReference type="Pfam" id="PF03551"/>
    </source>
</evidence>
<gene>
    <name evidence="2" type="ORF">MOP44_12015</name>
</gene>